<dbReference type="InterPro" id="IPR033248">
    <property type="entry name" value="Transketolase_C"/>
</dbReference>
<dbReference type="AlphaFoldDB" id="A0A7V4DEN8"/>
<dbReference type="Pfam" id="PF02780">
    <property type="entry name" value="Transketolase_C"/>
    <property type="match status" value="1"/>
</dbReference>
<dbReference type="SMART" id="SM00861">
    <property type="entry name" value="Transket_pyr"/>
    <property type="match status" value="1"/>
</dbReference>
<protein>
    <submittedName>
        <fullName evidence="5">Alpha-ketoacid dehydrogenase subunit beta</fullName>
    </submittedName>
</protein>
<reference evidence="5" key="1">
    <citation type="journal article" date="2020" name="mSystems">
        <title>Genome- and Community-Level Interaction Insights into Carbon Utilization and Element Cycling Functions of Hydrothermarchaeota in Hydrothermal Sediment.</title>
        <authorList>
            <person name="Zhou Z."/>
            <person name="Liu Y."/>
            <person name="Xu W."/>
            <person name="Pan J."/>
            <person name="Luo Z.H."/>
            <person name="Li M."/>
        </authorList>
    </citation>
    <scope>NUCLEOTIDE SEQUENCE [LARGE SCALE GENOMIC DNA]</scope>
    <source>
        <strain evidence="5">SpSt-747</strain>
    </source>
</reference>
<dbReference type="Gene3D" id="3.40.50.920">
    <property type="match status" value="1"/>
</dbReference>
<dbReference type="CDD" id="cd07036">
    <property type="entry name" value="TPP_PYR_E1-PDHc-beta_like"/>
    <property type="match status" value="1"/>
</dbReference>
<dbReference type="EMBL" id="DTFV01000126">
    <property type="protein sequence ID" value="HGI31376.1"/>
    <property type="molecule type" value="Genomic_DNA"/>
</dbReference>
<name>A0A7V4DEN8_9BACT</name>
<evidence type="ECO:0000256" key="2">
    <source>
        <dbReference type="ARBA" id="ARBA00023002"/>
    </source>
</evidence>
<dbReference type="PANTHER" id="PTHR43257">
    <property type="entry name" value="PYRUVATE DEHYDROGENASE E1 COMPONENT BETA SUBUNIT"/>
    <property type="match status" value="1"/>
</dbReference>
<evidence type="ECO:0000259" key="4">
    <source>
        <dbReference type="SMART" id="SM00861"/>
    </source>
</evidence>
<dbReference type="SUPFAM" id="SSF52518">
    <property type="entry name" value="Thiamin diphosphate-binding fold (THDP-binding)"/>
    <property type="match status" value="1"/>
</dbReference>
<keyword evidence="3" id="KW-0786">Thiamine pyrophosphate</keyword>
<comment type="caution">
    <text evidence="5">The sequence shown here is derived from an EMBL/GenBank/DDBJ whole genome shotgun (WGS) entry which is preliminary data.</text>
</comment>
<comment type="cofactor">
    <cofactor evidence="1">
        <name>thiamine diphosphate</name>
        <dbReference type="ChEBI" id="CHEBI:58937"/>
    </cofactor>
</comment>
<dbReference type="Gene3D" id="3.40.50.970">
    <property type="match status" value="1"/>
</dbReference>
<evidence type="ECO:0000256" key="3">
    <source>
        <dbReference type="ARBA" id="ARBA00023052"/>
    </source>
</evidence>
<organism evidence="5">
    <name type="scientific">Candidatus Caldatribacterium californiense</name>
    <dbReference type="NCBI Taxonomy" id="1454726"/>
    <lineage>
        <taxon>Bacteria</taxon>
        <taxon>Pseudomonadati</taxon>
        <taxon>Atribacterota</taxon>
        <taxon>Atribacteria</taxon>
        <taxon>Atribacterales</taxon>
        <taxon>Candidatus Caldatribacteriaceae</taxon>
        <taxon>Candidatus Caldatribacterium</taxon>
    </lineage>
</organism>
<dbReference type="PANTHER" id="PTHR43257:SF2">
    <property type="entry name" value="PYRUVATE DEHYDROGENASE E1 COMPONENT SUBUNIT BETA"/>
    <property type="match status" value="1"/>
</dbReference>
<evidence type="ECO:0000256" key="1">
    <source>
        <dbReference type="ARBA" id="ARBA00001964"/>
    </source>
</evidence>
<dbReference type="InterPro" id="IPR029061">
    <property type="entry name" value="THDP-binding"/>
</dbReference>
<proteinExistence type="predicted"/>
<dbReference type="InterPro" id="IPR009014">
    <property type="entry name" value="Transketo_C/PFOR_II"/>
</dbReference>
<dbReference type="InterPro" id="IPR005475">
    <property type="entry name" value="Transketolase-like_Pyr-bd"/>
</dbReference>
<dbReference type="SUPFAM" id="SSF52922">
    <property type="entry name" value="TK C-terminal domain-like"/>
    <property type="match status" value="1"/>
</dbReference>
<keyword evidence="2" id="KW-0560">Oxidoreductase</keyword>
<dbReference type="FunFam" id="3.40.50.970:FF:000001">
    <property type="entry name" value="Pyruvate dehydrogenase E1 beta subunit"/>
    <property type="match status" value="1"/>
</dbReference>
<dbReference type="GO" id="GO:0016491">
    <property type="term" value="F:oxidoreductase activity"/>
    <property type="evidence" value="ECO:0007669"/>
    <property type="project" value="UniProtKB-KW"/>
</dbReference>
<dbReference type="FunFam" id="3.40.50.920:FF:000001">
    <property type="entry name" value="Pyruvate dehydrogenase E1 beta subunit"/>
    <property type="match status" value="1"/>
</dbReference>
<dbReference type="NCBIfam" id="NF006667">
    <property type="entry name" value="PRK09212.1"/>
    <property type="match status" value="1"/>
</dbReference>
<gene>
    <name evidence="5" type="ORF">ENV30_08755</name>
</gene>
<evidence type="ECO:0000313" key="5">
    <source>
        <dbReference type="EMBL" id="HGI31376.1"/>
    </source>
</evidence>
<accession>A0A7V4DEN8</accession>
<sequence length="326" mass="35632">MPEREITYAEAIREALREEMRKDPSVFLIGEDIGVYGGAFGVTQGLLEEFGEERVIDTPISEAAIAGAAIGAALLGMRPVAEIMFFDFMTLCADQIVNQAAKIRFMFGGKAKVAIVVRSPAGSGTGAAGHHSGSLESWFTHVPGLKVVAPATPYDAKGLLKSAIRDDNPVIFVEHKLLYRVKGPVPEEEYVIPLGVGEVKRRGRDLTIVTYSLMVRRSLEAAEILSREGIDVEVVDVRTLRPLDEEVILESVRKTHRALVVYEPPRFGAFGAEISALITEKAFDDLDAPVMRLGGLEMPPPYNPHLERRIAPQVEDIVAACRELVS</sequence>
<feature type="domain" description="Transketolase-like pyrimidine-binding" evidence="4">
    <location>
        <begin position="6"/>
        <end position="181"/>
    </location>
</feature>
<dbReference type="Pfam" id="PF02779">
    <property type="entry name" value="Transket_pyr"/>
    <property type="match status" value="1"/>
</dbReference>